<protein>
    <submittedName>
        <fullName evidence="2">Selenocysteine lyase/cysteine desulfurase</fullName>
    </submittedName>
</protein>
<reference evidence="2 3" key="1">
    <citation type="submission" date="2020-08" db="EMBL/GenBank/DDBJ databases">
        <title>Genomic Encyclopedia of Type Strains, Phase III (KMG-III): the genomes of soil and plant-associated and newly described type strains.</title>
        <authorList>
            <person name="Whitman W."/>
        </authorList>
    </citation>
    <scope>NUCLEOTIDE SEQUENCE [LARGE SCALE GENOMIC DNA]</scope>
    <source>
        <strain evidence="2 3">CECT 8960</strain>
    </source>
</reference>
<accession>A0A7W7QC71</accession>
<organism evidence="2 3">
    <name type="scientific">Actinophytocola algeriensis</name>
    <dbReference type="NCBI Taxonomy" id="1768010"/>
    <lineage>
        <taxon>Bacteria</taxon>
        <taxon>Bacillati</taxon>
        <taxon>Actinomycetota</taxon>
        <taxon>Actinomycetes</taxon>
        <taxon>Pseudonocardiales</taxon>
        <taxon>Pseudonocardiaceae</taxon>
    </lineage>
</organism>
<dbReference type="AlphaFoldDB" id="A0A7W7QC71"/>
<dbReference type="Pfam" id="PF00266">
    <property type="entry name" value="Aminotran_5"/>
    <property type="match status" value="1"/>
</dbReference>
<keyword evidence="3" id="KW-1185">Reference proteome</keyword>
<dbReference type="PANTHER" id="PTHR43586">
    <property type="entry name" value="CYSTEINE DESULFURASE"/>
    <property type="match status" value="1"/>
</dbReference>
<dbReference type="GO" id="GO:0016829">
    <property type="term" value="F:lyase activity"/>
    <property type="evidence" value="ECO:0007669"/>
    <property type="project" value="UniProtKB-KW"/>
</dbReference>
<feature type="domain" description="Aminotransferase class V" evidence="1">
    <location>
        <begin position="84"/>
        <end position="283"/>
    </location>
</feature>
<dbReference type="SUPFAM" id="SSF53383">
    <property type="entry name" value="PLP-dependent transferases"/>
    <property type="match status" value="1"/>
</dbReference>
<name>A0A7W7QC71_9PSEU</name>
<dbReference type="InterPro" id="IPR015424">
    <property type="entry name" value="PyrdxlP-dep_Trfase"/>
</dbReference>
<gene>
    <name evidence="2" type="ORF">FHR82_006709</name>
</gene>
<evidence type="ECO:0000313" key="2">
    <source>
        <dbReference type="EMBL" id="MBB4910451.1"/>
    </source>
</evidence>
<dbReference type="InterPro" id="IPR000192">
    <property type="entry name" value="Aminotrans_V_dom"/>
</dbReference>
<dbReference type="Gene3D" id="3.90.1150.10">
    <property type="entry name" value="Aspartate Aminotransferase, domain 1"/>
    <property type="match status" value="1"/>
</dbReference>
<proteinExistence type="predicted"/>
<keyword evidence="2" id="KW-0456">Lyase</keyword>
<dbReference type="InterPro" id="IPR015422">
    <property type="entry name" value="PyrdxlP-dep_Trfase_small"/>
</dbReference>
<evidence type="ECO:0000313" key="3">
    <source>
        <dbReference type="Proteomes" id="UP000520767"/>
    </source>
</evidence>
<dbReference type="RefSeq" id="WP_184814496.1">
    <property type="nucleotide sequence ID" value="NZ_JACHJQ010000007.1"/>
</dbReference>
<comment type="caution">
    <text evidence="2">The sequence shown here is derived from an EMBL/GenBank/DDBJ whole genome shotgun (WGS) entry which is preliminary data.</text>
</comment>
<dbReference type="EMBL" id="JACHJQ010000007">
    <property type="protein sequence ID" value="MBB4910451.1"/>
    <property type="molecule type" value="Genomic_DNA"/>
</dbReference>
<dbReference type="PANTHER" id="PTHR43586:SF21">
    <property type="entry name" value="PYRIDOXAL PHOSPHATE (PLP)-DEPENDENT ASPARTATE AMINOTRANSFERASE SUPERFAMILY"/>
    <property type="match status" value="1"/>
</dbReference>
<evidence type="ECO:0000259" key="1">
    <source>
        <dbReference type="Pfam" id="PF00266"/>
    </source>
</evidence>
<dbReference type="Gene3D" id="3.40.640.10">
    <property type="entry name" value="Type I PLP-dependent aspartate aminotransferase-like (Major domain)"/>
    <property type="match status" value="1"/>
</dbReference>
<dbReference type="InterPro" id="IPR015421">
    <property type="entry name" value="PyrdxlP-dep_Trfase_major"/>
</dbReference>
<dbReference type="Proteomes" id="UP000520767">
    <property type="component" value="Unassembled WGS sequence"/>
</dbReference>
<sequence>MREVFEARFDVPTGYLNTASIGIPSAAVADAVAEAITGWRTGAARPPQYDRYVTAARVNWARLTGVAPEHVASGASVSQLVGLVAASVPDGTRVVTVGSEFTSVTFPFAAQEKRGVTVTEVPHARLAEAAADADLVAVSVVQSADGVLADLDALAATGTPVLLDATQAVGWLPLDLAWADYVVGGSYKWLFAPRGAAWLAVHPDARPVTPHVANWYAAADPWDGVYGLPLRLADTARRLDLSPVWFSQLGAAVSTEWLAALDLAQVRDHCVRLADKVLTELGHEPAGSAIISLELTADQRERLAAAEVVSSVRAGRTRLSFHLYNTEDDVDRVLGALATRP</sequence>